<protein>
    <recommendedName>
        <fullName evidence="2">Peptidase M15C domain-containing protein</fullName>
    </recommendedName>
</protein>
<sequence>MMCRNILIFFLLLLIPLTVHAFRESEDFSVSMIPDAVFQRMKGKSYPADCPVKRSELRYLRLLHVDKEGKIHHGEMVCNKAIAQDVLEIFEELYKHRYPIERVRLIDDYEADDEQSMRANNSSSFCYRVVRGSRKLSAHAKGMAVDINTFYNPCVRQSRSGNITVQPSNARKYSDRSASFPYKIERGDLLWRLFTARGFKWGGSWKSVKDYQHFEKD</sequence>
<evidence type="ECO:0000313" key="3">
    <source>
        <dbReference type="EMBL" id="EGN57959.1"/>
    </source>
</evidence>
<accession>F8NBJ7</accession>
<dbReference type="EMBL" id="GL945017">
    <property type="protein sequence ID" value="EGN57959.1"/>
    <property type="molecule type" value="Genomic_DNA"/>
</dbReference>
<dbReference type="RefSeq" id="WP_007575857.1">
    <property type="nucleotide sequence ID" value="NZ_GL945017.1"/>
</dbReference>
<proteinExistence type="predicted"/>
<dbReference type="InterPro" id="IPR039561">
    <property type="entry name" value="Peptidase_M15C"/>
</dbReference>
<keyword evidence="4" id="KW-1185">Reference proteome</keyword>
<feature type="chain" id="PRO_5003375841" description="Peptidase M15C domain-containing protein" evidence="1">
    <location>
        <begin position="22"/>
        <end position="217"/>
    </location>
</feature>
<dbReference type="OrthoDB" id="9799970at2"/>
<gene>
    <name evidence="3" type="ORF">Premu_2605</name>
</gene>
<evidence type="ECO:0000313" key="4">
    <source>
        <dbReference type="Proteomes" id="UP000002772"/>
    </source>
</evidence>
<dbReference type="GO" id="GO:0008233">
    <property type="term" value="F:peptidase activity"/>
    <property type="evidence" value="ECO:0007669"/>
    <property type="project" value="InterPro"/>
</dbReference>
<dbReference type="Pfam" id="PF13539">
    <property type="entry name" value="Peptidase_M15_4"/>
    <property type="match status" value="1"/>
</dbReference>
<dbReference type="SUPFAM" id="SSF55166">
    <property type="entry name" value="Hedgehog/DD-peptidase"/>
    <property type="match status" value="1"/>
</dbReference>
<dbReference type="InterPro" id="IPR009045">
    <property type="entry name" value="Zn_M74/Hedgehog-like"/>
</dbReference>
<dbReference type="Proteomes" id="UP000002772">
    <property type="component" value="Unassembled WGS sequence"/>
</dbReference>
<evidence type="ECO:0000256" key="1">
    <source>
        <dbReference type="SAM" id="SignalP"/>
    </source>
</evidence>
<name>F8NBJ7_9BACT</name>
<dbReference type="HOGENOM" id="CLU_066235_1_1_10"/>
<dbReference type="eggNOG" id="COG2843">
    <property type="taxonomic scope" value="Bacteria"/>
</dbReference>
<keyword evidence="1" id="KW-0732">Signal</keyword>
<organism evidence="3 4">
    <name type="scientific">Hallella multisaccharivorax DSM 17128</name>
    <dbReference type="NCBI Taxonomy" id="688246"/>
    <lineage>
        <taxon>Bacteria</taxon>
        <taxon>Pseudomonadati</taxon>
        <taxon>Bacteroidota</taxon>
        <taxon>Bacteroidia</taxon>
        <taxon>Bacteroidales</taxon>
        <taxon>Prevotellaceae</taxon>
        <taxon>Hallella</taxon>
    </lineage>
</organism>
<feature type="domain" description="Peptidase M15C" evidence="2">
    <location>
        <begin position="132"/>
        <end position="216"/>
    </location>
</feature>
<dbReference type="Gene3D" id="3.30.1380.10">
    <property type="match status" value="1"/>
</dbReference>
<reference evidence="4" key="1">
    <citation type="journal article" date="2011" name="Stand. Genomic Sci.">
        <title>Non-contiguous finished genome sequence of the opportunistic oral pathogen Prevotella multisaccharivorax type strain (PPPA20).</title>
        <authorList>
            <person name="Pati A."/>
            <person name="Gronow S."/>
            <person name="Lu M."/>
            <person name="Lapidus A."/>
            <person name="Nolan M."/>
            <person name="Lucas S."/>
            <person name="Hammon N."/>
            <person name="Deshpande S."/>
            <person name="Cheng J.F."/>
            <person name="Tapia R."/>
            <person name="Han C."/>
            <person name="Goodwin L."/>
            <person name="Pitluck S."/>
            <person name="Liolios K."/>
            <person name="Pagani I."/>
            <person name="Mavromatis K."/>
            <person name="Mikhailova N."/>
            <person name="Huntemann M."/>
            <person name="Chen A."/>
            <person name="Palaniappan K."/>
            <person name="Land M."/>
            <person name="Hauser L."/>
            <person name="Detter J.C."/>
            <person name="Brambilla E.M."/>
            <person name="Rohde M."/>
            <person name="Goker M."/>
            <person name="Woyke T."/>
            <person name="Bristow J."/>
            <person name="Eisen J.A."/>
            <person name="Markowitz V."/>
            <person name="Hugenholtz P."/>
            <person name="Kyrpides N.C."/>
            <person name="Klenk H.P."/>
            <person name="Ivanova N."/>
        </authorList>
    </citation>
    <scope>NUCLEOTIDE SEQUENCE [LARGE SCALE GENOMIC DNA]</scope>
    <source>
        <strain evidence="4">DSM 17128</strain>
    </source>
</reference>
<dbReference type="STRING" id="688246.Premu_2605"/>
<evidence type="ECO:0000259" key="2">
    <source>
        <dbReference type="Pfam" id="PF13539"/>
    </source>
</evidence>
<feature type="signal peptide" evidence="1">
    <location>
        <begin position="1"/>
        <end position="21"/>
    </location>
</feature>
<dbReference type="AlphaFoldDB" id="F8NBJ7"/>